<evidence type="ECO:0000313" key="2">
    <source>
        <dbReference type="EMBL" id="SDY49071.1"/>
    </source>
</evidence>
<sequence>MLQSMICPGRYVQGRDALSVLDEELARLGRCALAVCDPFVYDNLLESEIRPRLGDRTEIRFERFVVRGTVLPALVGAKQDRPARNRTRPCAGATLPQDPVE</sequence>
<dbReference type="Gene3D" id="3.40.50.1970">
    <property type="match status" value="1"/>
</dbReference>
<protein>
    <submittedName>
        <fullName evidence="2">Uncharacterized protein</fullName>
    </submittedName>
</protein>
<dbReference type="STRING" id="321339.SAMN05444340_10918"/>
<keyword evidence="3" id="KW-1185">Reference proteome</keyword>
<dbReference type="EMBL" id="FNPF01000009">
    <property type="protein sequence ID" value="SDY49071.1"/>
    <property type="molecule type" value="Genomic_DNA"/>
</dbReference>
<dbReference type="RefSeq" id="WP_143042251.1">
    <property type="nucleotide sequence ID" value="NZ_FNPF01000009.1"/>
</dbReference>
<evidence type="ECO:0000256" key="1">
    <source>
        <dbReference type="SAM" id="MobiDB-lite"/>
    </source>
</evidence>
<evidence type="ECO:0000313" key="3">
    <source>
        <dbReference type="Proteomes" id="UP000199286"/>
    </source>
</evidence>
<dbReference type="AlphaFoldDB" id="A0A1H3KA89"/>
<dbReference type="SUPFAM" id="SSF56796">
    <property type="entry name" value="Dehydroquinate synthase-like"/>
    <property type="match status" value="1"/>
</dbReference>
<gene>
    <name evidence="2" type="ORF">SAMN05444340_10918</name>
</gene>
<accession>A0A1H3KA89</accession>
<name>A0A1H3KA89_9RHOB</name>
<proteinExistence type="predicted"/>
<dbReference type="Proteomes" id="UP000199286">
    <property type="component" value="Unassembled WGS sequence"/>
</dbReference>
<organism evidence="2 3">
    <name type="scientific">Citreimonas salinaria</name>
    <dbReference type="NCBI Taxonomy" id="321339"/>
    <lineage>
        <taxon>Bacteria</taxon>
        <taxon>Pseudomonadati</taxon>
        <taxon>Pseudomonadota</taxon>
        <taxon>Alphaproteobacteria</taxon>
        <taxon>Rhodobacterales</taxon>
        <taxon>Roseobacteraceae</taxon>
        <taxon>Citreimonas</taxon>
    </lineage>
</organism>
<dbReference type="OrthoDB" id="5198708at2"/>
<reference evidence="2 3" key="1">
    <citation type="submission" date="2016-10" db="EMBL/GenBank/DDBJ databases">
        <authorList>
            <person name="de Groot N.N."/>
        </authorList>
    </citation>
    <scope>NUCLEOTIDE SEQUENCE [LARGE SCALE GENOMIC DNA]</scope>
    <source>
        <strain evidence="2 3">DSM 26880</strain>
    </source>
</reference>
<feature type="region of interest" description="Disordered" evidence="1">
    <location>
        <begin position="77"/>
        <end position="101"/>
    </location>
</feature>